<evidence type="ECO:0000313" key="3">
    <source>
        <dbReference type="EMBL" id="SDX49703.1"/>
    </source>
</evidence>
<reference evidence="2" key="1">
    <citation type="journal article" date="2014" name="Int. J. Syst. Evol. Microbiol.">
        <title>Complete genome sequence of Corynebacterium casei LMG S-19264T (=DSM 44701T), isolated from a smear-ripened cheese.</title>
        <authorList>
            <consortium name="US DOE Joint Genome Institute (JGI-PGF)"/>
            <person name="Walter F."/>
            <person name="Albersmeier A."/>
            <person name="Kalinowski J."/>
            <person name="Ruckert C."/>
        </authorList>
    </citation>
    <scope>NUCLEOTIDE SEQUENCE</scope>
    <source>
        <strain evidence="2">CGMCC 1.10859</strain>
    </source>
</reference>
<keyword evidence="1" id="KW-0472">Membrane</keyword>
<feature type="transmembrane region" description="Helical" evidence="1">
    <location>
        <begin position="29"/>
        <end position="52"/>
    </location>
</feature>
<evidence type="ECO:0000313" key="4">
    <source>
        <dbReference type="Proteomes" id="UP000199541"/>
    </source>
</evidence>
<reference evidence="3 4" key="2">
    <citation type="submission" date="2016-10" db="EMBL/GenBank/DDBJ databases">
        <authorList>
            <person name="Varghese N."/>
            <person name="Submissions S."/>
        </authorList>
    </citation>
    <scope>NUCLEOTIDE SEQUENCE [LARGE SCALE GENOMIC DNA]</scope>
    <source>
        <strain evidence="3 4">DSM 24802</strain>
    </source>
</reference>
<keyword evidence="1" id="KW-1133">Transmembrane helix</keyword>
<dbReference type="EMBL" id="BNAB01000015">
    <property type="protein sequence ID" value="GHE04130.1"/>
    <property type="molecule type" value="Genomic_DNA"/>
</dbReference>
<dbReference type="EMBL" id="FNOB01000018">
    <property type="protein sequence ID" value="SDX49703.1"/>
    <property type="molecule type" value="Genomic_DNA"/>
</dbReference>
<dbReference type="Proteomes" id="UP000634647">
    <property type="component" value="Unassembled WGS sequence"/>
</dbReference>
<proteinExistence type="predicted"/>
<evidence type="ECO:0000313" key="5">
    <source>
        <dbReference type="Proteomes" id="UP000634647"/>
    </source>
</evidence>
<gene>
    <name evidence="2" type="ORF">GCM10008024_30000</name>
    <name evidence="3" type="ORF">SAMN05444006_11821</name>
</gene>
<evidence type="ECO:0000256" key="1">
    <source>
        <dbReference type="SAM" id="Phobius"/>
    </source>
</evidence>
<dbReference type="Proteomes" id="UP000199541">
    <property type="component" value="Unassembled WGS sequence"/>
</dbReference>
<feature type="transmembrane region" description="Helical" evidence="1">
    <location>
        <begin position="58"/>
        <end position="80"/>
    </location>
</feature>
<accession>A0AAN5A1C1</accession>
<reference evidence="2" key="3">
    <citation type="submission" date="2023-06" db="EMBL/GenBank/DDBJ databases">
        <authorList>
            <person name="Sun Q."/>
            <person name="Zhou Y."/>
        </authorList>
    </citation>
    <scope>NUCLEOTIDE SEQUENCE</scope>
    <source>
        <strain evidence="2">CGMCC 1.10859</strain>
    </source>
</reference>
<protein>
    <submittedName>
        <fullName evidence="2">Uncharacterized protein</fullName>
    </submittedName>
</protein>
<organism evidence="2 5">
    <name type="scientific">Allgaiera indica</name>
    <dbReference type="NCBI Taxonomy" id="765699"/>
    <lineage>
        <taxon>Bacteria</taxon>
        <taxon>Pseudomonadati</taxon>
        <taxon>Pseudomonadota</taxon>
        <taxon>Alphaproteobacteria</taxon>
        <taxon>Rhodobacterales</taxon>
        <taxon>Paracoccaceae</taxon>
        <taxon>Allgaiera</taxon>
    </lineage>
</organism>
<name>A0AAN5A1C1_9RHOB</name>
<keyword evidence="4" id="KW-1185">Reference proteome</keyword>
<sequence>MRRITALFAGFARQEVDALRGNLTREATLWLLLVLFAVLAAGFAVALGVVALADWLGVLAALAISAGVALFICLICWASLAISRRRARRAAAERHAAELRALKLVLLEATPILRNAPLMAFAVALMAGLNLGRGTRHDTDDPPKPGP</sequence>
<evidence type="ECO:0000313" key="2">
    <source>
        <dbReference type="EMBL" id="GHE04130.1"/>
    </source>
</evidence>
<keyword evidence="1" id="KW-0812">Transmembrane</keyword>
<comment type="caution">
    <text evidence="2">The sequence shown here is derived from an EMBL/GenBank/DDBJ whole genome shotgun (WGS) entry which is preliminary data.</text>
</comment>
<dbReference type="AlphaFoldDB" id="A0AAN5A1C1"/>
<dbReference type="RefSeq" id="WP_035837951.1">
    <property type="nucleotide sequence ID" value="NZ_BNAB01000015.1"/>
</dbReference>